<sequence length="99" mass="11912">MWRQIIWIPRMRDLCMERYYLNIFDFQRIKTKAVESKLFPPILKHRTNRNLGTTPLRQVFSQNSNFIMGMLPSFKLWTRFNSAQLGHPKITKYGQYSAV</sequence>
<dbReference type="EMBL" id="JXYA01000061">
    <property type="protein sequence ID" value="KJZ05814.1"/>
    <property type="molecule type" value="Genomic_DNA"/>
</dbReference>
<proteinExistence type="predicted"/>
<evidence type="ECO:0000313" key="1">
    <source>
        <dbReference type="EMBL" id="KJZ05814.1"/>
    </source>
</evidence>
<evidence type="ECO:0000313" key="2">
    <source>
        <dbReference type="Proteomes" id="UP000033452"/>
    </source>
</evidence>
<accession>A0A0F4QEZ4</accession>
<organism evidence="1 2">
    <name type="scientific">Pseudoalteromonas rubra</name>
    <dbReference type="NCBI Taxonomy" id="43658"/>
    <lineage>
        <taxon>Bacteria</taxon>
        <taxon>Pseudomonadati</taxon>
        <taxon>Pseudomonadota</taxon>
        <taxon>Gammaproteobacteria</taxon>
        <taxon>Alteromonadales</taxon>
        <taxon>Pseudoalteromonadaceae</taxon>
        <taxon>Pseudoalteromonas</taxon>
    </lineage>
</organism>
<gene>
    <name evidence="1" type="ORF">TW77_21415</name>
</gene>
<name>A0A0F4QEZ4_9GAMM</name>
<comment type="caution">
    <text evidence="1">The sequence shown here is derived from an EMBL/GenBank/DDBJ whole genome shotgun (WGS) entry which is preliminary data.</text>
</comment>
<dbReference type="AlphaFoldDB" id="A0A0F4QEZ4"/>
<dbReference type="PATRIC" id="fig|43658.5.peg.4514"/>
<dbReference type="Proteomes" id="UP000033452">
    <property type="component" value="Unassembled WGS sequence"/>
</dbReference>
<keyword evidence="2" id="KW-1185">Reference proteome</keyword>
<reference evidence="1 2" key="1">
    <citation type="journal article" date="2015" name="BMC Genomics">
        <title>Genome mining reveals unlocked bioactive potential of marine Gram-negative bacteria.</title>
        <authorList>
            <person name="Machado H."/>
            <person name="Sonnenschein E.C."/>
            <person name="Melchiorsen J."/>
            <person name="Gram L."/>
        </authorList>
    </citation>
    <scope>NUCLEOTIDE SEQUENCE [LARGE SCALE GENOMIC DNA]</scope>
    <source>
        <strain evidence="1 2">S2471</strain>
    </source>
</reference>
<protein>
    <submittedName>
        <fullName evidence="1">Uncharacterized protein</fullName>
    </submittedName>
</protein>